<dbReference type="EMBL" id="CP110615">
    <property type="protein sequence ID" value="UZJ25824.1"/>
    <property type="molecule type" value="Genomic_DNA"/>
</dbReference>
<feature type="domain" description="DUF4097" evidence="1">
    <location>
        <begin position="139"/>
        <end position="256"/>
    </location>
</feature>
<gene>
    <name evidence="2" type="ORF">RHODO2019_05130</name>
</gene>
<evidence type="ECO:0000313" key="2">
    <source>
        <dbReference type="EMBL" id="UZJ25824.1"/>
    </source>
</evidence>
<sequence length="263" mass="26157">MSAADPVAAEPRTESWPVDGPAEVELHIGAGSVRVDLSPGATALEVTVRTGRGGWRRGFADVLAALGGPQGEGSTDDALARQALEEITVDGSGERRRLVVRSPRSGPARSVPVEITVAAPSGSRVLVRSGSAPVRVTGTVSSLDVGTGSGSVSVGDVTAGAQVRTGSGDVHAGHLAGVGQVRTGSGHVAVDAVTGEIDVLTGSGSLRLGIAAGVLAELDVRSGSGRARSELPVLAEVEDPTAGTARVRARTGSGDVVVHAAHA</sequence>
<dbReference type="Proteomes" id="UP001164965">
    <property type="component" value="Chromosome"/>
</dbReference>
<organism evidence="2 3">
    <name type="scientific">Rhodococcus antarcticus</name>
    <dbReference type="NCBI Taxonomy" id="2987751"/>
    <lineage>
        <taxon>Bacteria</taxon>
        <taxon>Bacillati</taxon>
        <taxon>Actinomycetota</taxon>
        <taxon>Actinomycetes</taxon>
        <taxon>Mycobacteriales</taxon>
        <taxon>Nocardiaceae</taxon>
        <taxon>Rhodococcus</taxon>
    </lineage>
</organism>
<proteinExistence type="predicted"/>
<accession>A0ABY6P2E2</accession>
<evidence type="ECO:0000259" key="1">
    <source>
        <dbReference type="Pfam" id="PF13349"/>
    </source>
</evidence>
<protein>
    <submittedName>
        <fullName evidence="2">DUF4097 domain-containing protein</fullName>
    </submittedName>
</protein>
<keyword evidence="3" id="KW-1185">Reference proteome</keyword>
<evidence type="ECO:0000313" key="3">
    <source>
        <dbReference type="Proteomes" id="UP001164965"/>
    </source>
</evidence>
<dbReference type="RefSeq" id="WP_265383928.1">
    <property type="nucleotide sequence ID" value="NZ_CP110615.1"/>
</dbReference>
<dbReference type="Pfam" id="PF13349">
    <property type="entry name" value="DUF4097"/>
    <property type="match status" value="1"/>
</dbReference>
<name>A0ABY6P2E2_9NOCA</name>
<dbReference type="InterPro" id="IPR025164">
    <property type="entry name" value="Toastrack_DUF4097"/>
</dbReference>
<reference evidence="2" key="1">
    <citation type="submission" date="2022-10" db="EMBL/GenBank/DDBJ databases">
        <title>Rhodococcus sp.75.</title>
        <authorList>
            <person name="Sun M."/>
        </authorList>
    </citation>
    <scope>NUCLEOTIDE SEQUENCE</scope>
    <source>
        <strain evidence="2">75</strain>
    </source>
</reference>